<dbReference type="PROSITE" id="PS51354">
    <property type="entry name" value="GLUTAREDOXIN_2"/>
    <property type="match status" value="1"/>
</dbReference>
<dbReference type="EMBL" id="CM000882">
    <property type="protein sequence ID" value="KQJ95217.1"/>
    <property type="molecule type" value="Genomic_DNA"/>
</dbReference>
<protein>
    <recommendedName>
        <fullName evidence="2">Glutaredoxin domain-containing protein</fullName>
    </recommendedName>
</protein>
<feature type="region of interest" description="Disordered" evidence="1">
    <location>
        <begin position="65"/>
        <end position="94"/>
    </location>
</feature>
<reference evidence="3" key="2">
    <citation type="submission" date="2017-06" db="EMBL/GenBank/DDBJ databases">
        <title>WGS assembly of Brachypodium distachyon.</title>
        <authorList>
            <consortium name="The International Brachypodium Initiative"/>
            <person name="Lucas S."/>
            <person name="Harmon-Smith M."/>
            <person name="Lail K."/>
            <person name="Tice H."/>
            <person name="Grimwood J."/>
            <person name="Bruce D."/>
            <person name="Barry K."/>
            <person name="Shu S."/>
            <person name="Lindquist E."/>
            <person name="Wang M."/>
            <person name="Pitluck S."/>
            <person name="Vogel J.P."/>
            <person name="Garvin D.F."/>
            <person name="Mockler T.C."/>
            <person name="Schmutz J."/>
            <person name="Rokhsar D."/>
            <person name="Bevan M.W."/>
        </authorList>
    </citation>
    <scope>NUCLEOTIDE SEQUENCE</scope>
    <source>
        <strain evidence="3">Bd21</strain>
    </source>
</reference>
<dbReference type="Pfam" id="PF23733">
    <property type="entry name" value="GRXCR1-2_C"/>
    <property type="match status" value="1"/>
</dbReference>
<dbReference type="HOGENOM" id="CLU_029893_0_1_1"/>
<reference evidence="4" key="3">
    <citation type="submission" date="2018-08" db="UniProtKB">
        <authorList>
            <consortium name="EnsemblPlants"/>
        </authorList>
    </citation>
    <scope>IDENTIFICATION</scope>
    <source>
        <strain evidence="4">cv. Bd21</strain>
    </source>
</reference>
<feature type="compositionally biased region" description="Low complexity" evidence="1">
    <location>
        <begin position="65"/>
        <end position="78"/>
    </location>
</feature>
<feature type="domain" description="Glutaredoxin" evidence="2">
    <location>
        <begin position="228"/>
        <end position="297"/>
    </location>
</feature>
<evidence type="ECO:0000313" key="5">
    <source>
        <dbReference type="Proteomes" id="UP000008810"/>
    </source>
</evidence>
<evidence type="ECO:0000313" key="3">
    <source>
        <dbReference type="EMBL" id="KQJ95217.1"/>
    </source>
</evidence>
<dbReference type="eggNOG" id="KOG2824">
    <property type="taxonomic scope" value="Eukaryota"/>
</dbReference>
<dbReference type="OMA" id="CVANMFE"/>
<dbReference type="OrthoDB" id="423313at2759"/>
<dbReference type="InterPro" id="IPR036249">
    <property type="entry name" value="Thioredoxin-like_sf"/>
</dbReference>
<gene>
    <name evidence="3" type="ORF">BRADI_3g15860v3</name>
</gene>
<dbReference type="STRING" id="15368.I1I175"/>
<accession>I1I175</accession>
<dbReference type="PANTHER" id="PTHR45669:SF23">
    <property type="entry name" value="GLUTAREDOXIN FAMILY PROTEIN"/>
    <property type="match status" value="1"/>
</dbReference>
<feature type="region of interest" description="Disordered" evidence="1">
    <location>
        <begin position="1"/>
        <end position="46"/>
    </location>
</feature>
<keyword evidence="5" id="KW-1185">Reference proteome</keyword>
<dbReference type="InterPro" id="IPR002109">
    <property type="entry name" value="Glutaredoxin"/>
</dbReference>
<organism evidence="3">
    <name type="scientific">Brachypodium distachyon</name>
    <name type="common">Purple false brome</name>
    <name type="synonym">Trachynia distachya</name>
    <dbReference type="NCBI Taxonomy" id="15368"/>
    <lineage>
        <taxon>Eukaryota</taxon>
        <taxon>Viridiplantae</taxon>
        <taxon>Streptophyta</taxon>
        <taxon>Embryophyta</taxon>
        <taxon>Tracheophyta</taxon>
        <taxon>Spermatophyta</taxon>
        <taxon>Magnoliopsida</taxon>
        <taxon>Liliopsida</taxon>
        <taxon>Poales</taxon>
        <taxon>Poaceae</taxon>
        <taxon>BOP clade</taxon>
        <taxon>Pooideae</taxon>
        <taxon>Stipodae</taxon>
        <taxon>Brachypodieae</taxon>
        <taxon>Brachypodium</taxon>
    </lineage>
</organism>
<dbReference type="Gramene" id="KQJ95217">
    <property type="protein sequence ID" value="KQJ95217"/>
    <property type="gene ID" value="BRADI_3g15860v3"/>
</dbReference>
<sequence length="388" mass="41751">MGCSSSRDAPARGDIEMRTLSLPARAAERRHSLQPPRSSSSLGLCRCRDDDGAHSPLLLDGEAAAAEAAAPRIASRAPTVKASPPGSRKPGPGLVAVLEDHPWRPASCPSGWCPGVLGGEACSSSSLPGFFDPAVLSSFQEPKSEEEEEEEPFDMDVATVPHSPSAIARDSPQVASGLVRSRVQEFQEQQRAAAQRRRKQQEEEEEAMAIAEEEEFPPRESPTGGKVVIYFTSIRGVRRTFEDSRAVRAILRAYRVRVDERDVSMHAAFKDELRHLLLLHGHGQAASGKEALPRVFVVFSDGDGDGERWGDMGGADEVRALHEAGELGCALAGCDTLPAAAACAGCGDMRFLPCSTCWGCCRVFDGGEFLRCPDCNENGLVRCPLCCY</sequence>
<dbReference type="Pfam" id="PF00462">
    <property type="entry name" value="Glutaredoxin"/>
    <property type="match status" value="1"/>
</dbReference>
<evidence type="ECO:0000313" key="4">
    <source>
        <dbReference type="EnsemblPlants" id="KQJ95217"/>
    </source>
</evidence>
<proteinExistence type="predicted"/>
<feature type="compositionally biased region" description="Acidic residues" evidence="1">
    <location>
        <begin position="202"/>
        <end position="215"/>
    </location>
</feature>
<dbReference type="InParanoid" id="I1I175"/>
<dbReference type="PANTHER" id="PTHR45669">
    <property type="entry name" value="GLUTAREDOXIN DOMAIN-CONTAINING CYSTEINE-RICH PROTEIN CG12206-RELATED"/>
    <property type="match status" value="1"/>
</dbReference>
<dbReference type="SUPFAM" id="SSF52833">
    <property type="entry name" value="Thioredoxin-like"/>
    <property type="match status" value="1"/>
</dbReference>
<dbReference type="AlphaFoldDB" id="I1I175"/>
<dbReference type="Proteomes" id="UP000008810">
    <property type="component" value="Chromosome 3"/>
</dbReference>
<dbReference type="EnsemblPlants" id="KQJ95217">
    <property type="protein sequence ID" value="KQJ95217"/>
    <property type="gene ID" value="BRADI_3g15860v3"/>
</dbReference>
<evidence type="ECO:0000259" key="2">
    <source>
        <dbReference type="Pfam" id="PF00462"/>
    </source>
</evidence>
<dbReference type="Gene3D" id="3.40.30.10">
    <property type="entry name" value="Glutaredoxin"/>
    <property type="match status" value="1"/>
</dbReference>
<reference evidence="3 4" key="1">
    <citation type="journal article" date="2010" name="Nature">
        <title>Genome sequencing and analysis of the model grass Brachypodium distachyon.</title>
        <authorList>
            <consortium name="International Brachypodium Initiative"/>
        </authorList>
    </citation>
    <scope>NUCLEOTIDE SEQUENCE [LARGE SCALE GENOMIC DNA]</scope>
    <source>
        <strain evidence="3 4">Bd21</strain>
    </source>
</reference>
<feature type="region of interest" description="Disordered" evidence="1">
    <location>
        <begin position="192"/>
        <end position="222"/>
    </location>
</feature>
<evidence type="ECO:0000256" key="1">
    <source>
        <dbReference type="SAM" id="MobiDB-lite"/>
    </source>
</evidence>
<name>I1I175_BRADI</name>